<comment type="caution">
    <text evidence="2">The sequence shown here is derived from an EMBL/GenBank/DDBJ whole genome shotgun (WGS) entry which is preliminary data.</text>
</comment>
<dbReference type="Proteomes" id="UP001476798">
    <property type="component" value="Unassembled WGS sequence"/>
</dbReference>
<name>A0ABV0Q2S6_9TELE</name>
<feature type="compositionally biased region" description="Low complexity" evidence="1">
    <location>
        <begin position="27"/>
        <end position="39"/>
    </location>
</feature>
<feature type="non-terminal residue" evidence="2">
    <location>
        <position position="1"/>
    </location>
</feature>
<accession>A0ABV0Q2S6</accession>
<gene>
    <name evidence="2" type="ORF">GOODEAATRI_031979</name>
</gene>
<evidence type="ECO:0000256" key="1">
    <source>
        <dbReference type="SAM" id="MobiDB-lite"/>
    </source>
</evidence>
<organism evidence="2 3">
    <name type="scientific">Goodea atripinnis</name>
    <dbReference type="NCBI Taxonomy" id="208336"/>
    <lineage>
        <taxon>Eukaryota</taxon>
        <taxon>Metazoa</taxon>
        <taxon>Chordata</taxon>
        <taxon>Craniata</taxon>
        <taxon>Vertebrata</taxon>
        <taxon>Euteleostomi</taxon>
        <taxon>Actinopterygii</taxon>
        <taxon>Neopterygii</taxon>
        <taxon>Teleostei</taxon>
        <taxon>Neoteleostei</taxon>
        <taxon>Acanthomorphata</taxon>
        <taxon>Ovalentaria</taxon>
        <taxon>Atherinomorphae</taxon>
        <taxon>Cyprinodontiformes</taxon>
        <taxon>Goodeidae</taxon>
        <taxon>Goodea</taxon>
    </lineage>
</organism>
<evidence type="ECO:0000313" key="2">
    <source>
        <dbReference type="EMBL" id="MEQ2190083.1"/>
    </source>
</evidence>
<sequence>DSSSNTTPLFFLPLSQHNLNKEEDGVPSAPAMSSPSSSPRILKTPSFLHSPDHWNRSLHINKPATSPIEALSSMDMKGHEPIRRSSSFTKLSSGAEKNSMKTSNYSYSPGKYNLNCYSPHEAESSGEGQQVHGLHSSHWADWPVPQSSDRGTPIQPAVRTQMWLTRQLGYQPKLENRSEPGQNIAPWTEDYGVDGLSQLHQESGPNQVIIMLL</sequence>
<keyword evidence="3" id="KW-1185">Reference proteome</keyword>
<feature type="region of interest" description="Disordered" evidence="1">
    <location>
        <begin position="1"/>
        <end position="46"/>
    </location>
</feature>
<feature type="compositionally biased region" description="Polar residues" evidence="1">
    <location>
        <begin position="84"/>
        <end position="104"/>
    </location>
</feature>
<proteinExistence type="predicted"/>
<feature type="region of interest" description="Disordered" evidence="1">
    <location>
        <begin position="80"/>
        <end position="104"/>
    </location>
</feature>
<evidence type="ECO:0000313" key="3">
    <source>
        <dbReference type="Proteomes" id="UP001476798"/>
    </source>
</evidence>
<reference evidence="2 3" key="1">
    <citation type="submission" date="2021-06" db="EMBL/GenBank/DDBJ databases">
        <authorList>
            <person name="Palmer J.M."/>
        </authorList>
    </citation>
    <scope>NUCLEOTIDE SEQUENCE [LARGE SCALE GENOMIC DNA]</scope>
    <source>
        <strain evidence="2 3">GA_2019</strain>
        <tissue evidence="2">Muscle</tissue>
    </source>
</reference>
<dbReference type="EMBL" id="JAHRIO010095677">
    <property type="protein sequence ID" value="MEQ2190083.1"/>
    <property type="molecule type" value="Genomic_DNA"/>
</dbReference>
<protein>
    <submittedName>
        <fullName evidence="2">Uncharacterized protein</fullName>
    </submittedName>
</protein>